<dbReference type="Proteomes" id="UP001497516">
    <property type="component" value="Chromosome 7"/>
</dbReference>
<reference evidence="2 3" key="1">
    <citation type="submission" date="2024-04" db="EMBL/GenBank/DDBJ databases">
        <authorList>
            <person name="Fracassetti M."/>
        </authorList>
    </citation>
    <scope>NUCLEOTIDE SEQUENCE [LARGE SCALE GENOMIC DNA]</scope>
</reference>
<proteinExistence type="predicted"/>
<accession>A0AAV2G3N0</accession>
<feature type="region of interest" description="Disordered" evidence="1">
    <location>
        <begin position="1"/>
        <end position="65"/>
    </location>
</feature>
<keyword evidence="3" id="KW-1185">Reference proteome</keyword>
<organism evidence="2 3">
    <name type="scientific">Linum trigynum</name>
    <dbReference type="NCBI Taxonomy" id="586398"/>
    <lineage>
        <taxon>Eukaryota</taxon>
        <taxon>Viridiplantae</taxon>
        <taxon>Streptophyta</taxon>
        <taxon>Embryophyta</taxon>
        <taxon>Tracheophyta</taxon>
        <taxon>Spermatophyta</taxon>
        <taxon>Magnoliopsida</taxon>
        <taxon>eudicotyledons</taxon>
        <taxon>Gunneridae</taxon>
        <taxon>Pentapetalae</taxon>
        <taxon>rosids</taxon>
        <taxon>fabids</taxon>
        <taxon>Malpighiales</taxon>
        <taxon>Linaceae</taxon>
        <taxon>Linum</taxon>
    </lineage>
</organism>
<name>A0AAV2G3N0_9ROSI</name>
<sequence length="122" mass="13323">MEKSVMEEKFSRVNNAKDIQMPPKISMSTEIGIGEAFKHRAGNHSPDTYSPDSPNKLRRGWTANMKPATPGKLNCLCSPTTHVGSFRCRMHRGPGRGMIRGGSVGSNLSELASKSRPLAELI</sequence>
<evidence type="ECO:0000313" key="3">
    <source>
        <dbReference type="Proteomes" id="UP001497516"/>
    </source>
</evidence>
<dbReference type="PANTHER" id="PTHR33132:SF142">
    <property type="entry name" value="SERINE-RICH PROTEIN-LIKE PROTEIN"/>
    <property type="match status" value="1"/>
</dbReference>
<gene>
    <name evidence="2" type="ORF">LTRI10_LOCUS44240</name>
</gene>
<dbReference type="PANTHER" id="PTHR33132">
    <property type="entry name" value="OSJNBB0118P14.9 PROTEIN"/>
    <property type="match status" value="1"/>
</dbReference>
<feature type="compositionally biased region" description="Basic and acidic residues" evidence="1">
    <location>
        <begin position="1"/>
        <end position="11"/>
    </location>
</feature>
<evidence type="ECO:0000256" key="1">
    <source>
        <dbReference type="SAM" id="MobiDB-lite"/>
    </source>
</evidence>
<evidence type="ECO:0000313" key="2">
    <source>
        <dbReference type="EMBL" id="CAL1404378.1"/>
    </source>
</evidence>
<dbReference type="EMBL" id="OZ034820">
    <property type="protein sequence ID" value="CAL1404378.1"/>
    <property type="molecule type" value="Genomic_DNA"/>
</dbReference>
<protein>
    <submittedName>
        <fullName evidence="2">Uncharacterized protein</fullName>
    </submittedName>
</protein>
<dbReference type="AlphaFoldDB" id="A0AAV2G3N0"/>